<dbReference type="eggNOG" id="COG0815">
    <property type="taxonomic scope" value="Bacteria"/>
</dbReference>
<dbReference type="EMBL" id="CP005990">
    <property type="protein sequence ID" value="AGY91780.1"/>
    <property type="molecule type" value="Genomic_DNA"/>
</dbReference>
<evidence type="ECO:0008006" key="4">
    <source>
        <dbReference type="Google" id="ProtNLM"/>
    </source>
</evidence>
<dbReference type="KEGG" id="spiu:SPICUR_03965"/>
<evidence type="ECO:0000313" key="2">
    <source>
        <dbReference type="EMBL" id="AGY91780.1"/>
    </source>
</evidence>
<name>U5T2X2_9GAMM</name>
<keyword evidence="1" id="KW-0472">Membrane</keyword>
<feature type="transmembrane region" description="Helical" evidence="1">
    <location>
        <begin position="131"/>
        <end position="158"/>
    </location>
</feature>
<dbReference type="PANTHER" id="PTHR38686:SF1">
    <property type="entry name" value="APOLIPOPROTEIN N-ACYLTRANSFERASE"/>
    <property type="match status" value="1"/>
</dbReference>
<evidence type="ECO:0000313" key="3">
    <source>
        <dbReference type="Proteomes" id="UP000017640"/>
    </source>
</evidence>
<dbReference type="HOGENOM" id="CLU_447521_0_0_6"/>
<feature type="transmembrane region" description="Helical" evidence="1">
    <location>
        <begin position="68"/>
        <end position="87"/>
    </location>
</feature>
<dbReference type="PANTHER" id="PTHR38686">
    <property type="entry name" value="APOLIPOPROTEIN N-ACYLTRANSFERASE"/>
    <property type="match status" value="1"/>
</dbReference>
<dbReference type="RefSeq" id="WP_023366276.1">
    <property type="nucleotide sequence ID" value="NC_022664.1"/>
</dbReference>
<evidence type="ECO:0000256" key="1">
    <source>
        <dbReference type="SAM" id="Phobius"/>
    </source>
</evidence>
<dbReference type="Gene3D" id="3.60.110.10">
    <property type="entry name" value="Carbon-nitrogen hydrolase"/>
    <property type="match status" value="1"/>
</dbReference>
<dbReference type="GO" id="GO:0042158">
    <property type="term" value="P:lipoprotein biosynthetic process"/>
    <property type="evidence" value="ECO:0007669"/>
    <property type="project" value="InterPro"/>
</dbReference>
<dbReference type="AlphaFoldDB" id="U5T2X2"/>
<dbReference type="SUPFAM" id="SSF56317">
    <property type="entry name" value="Carbon-nitrogen hydrolase"/>
    <property type="match status" value="1"/>
</dbReference>
<feature type="transmembrane region" description="Helical" evidence="1">
    <location>
        <begin position="99"/>
        <end position="125"/>
    </location>
</feature>
<reference evidence="2 3" key="1">
    <citation type="journal article" date="2013" name="BMC Genomics">
        <title>Genomes of "Spiribacter", a streamlined, successful halophilic bacterium.</title>
        <authorList>
            <person name="Lopez-Perez M."/>
            <person name="Ghai R."/>
            <person name="Leon M.J."/>
            <person name="Rodriguez-Olmos A."/>
            <person name="Copa-Patino J.L."/>
            <person name="Soliveri J."/>
            <person name="Sanchez-Porro C."/>
            <person name="Ventosa A."/>
            <person name="Rodriguez-Valera F."/>
        </authorList>
    </citation>
    <scope>NUCLEOTIDE SEQUENCE [LARGE SCALE GENOMIC DNA]</scope>
    <source>
        <strain evidence="2 3">UAH-SP71</strain>
    </source>
</reference>
<dbReference type="InterPro" id="IPR036526">
    <property type="entry name" value="C-N_Hydrolase_sf"/>
</dbReference>
<dbReference type="OrthoDB" id="9804277at2"/>
<dbReference type="STRING" id="1335757.SPICUR_03965"/>
<accession>U5T2X2</accession>
<dbReference type="GO" id="GO:0016020">
    <property type="term" value="C:membrane"/>
    <property type="evidence" value="ECO:0007669"/>
    <property type="project" value="InterPro"/>
</dbReference>
<feature type="transmembrane region" description="Helical" evidence="1">
    <location>
        <begin position="6"/>
        <end position="30"/>
    </location>
</feature>
<keyword evidence="1" id="KW-0812">Transmembrane</keyword>
<feature type="transmembrane region" description="Helical" evidence="1">
    <location>
        <begin position="170"/>
        <end position="187"/>
    </location>
</feature>
<dbReference type="Proteomes" id="UP000017640">
    <property type="component" value="Chromosome"/>
</dbReference>
<dbReference type="InterPro" id="IPR004563">
    <property type="entry name" value="Apolipo_AcylTrfase"/>
</dbReference>
<keyword evidence="1" id="KW-1133">Transmembrane helix</keyword>
<feature type="transmembrane region" description="Helical" evidence="1">
    <location>
        <begin position="42"/>
        <end position="62"/>
    </location>
</feature>
<protein>
    <recommendedName>
        <fullName evidence="4">CN hydrolase domain-containing protein</fullName>
    </recommendedName>
</protein>
<dbReference type="PATRIC" id="fig|1335757.3.peg.776"/>
<sequence>MAGLLSGLLGIAALPPFSFLPAGLIWLVPWLSVIDGSTPRRVLDAILAIGLPAGFSVAPAVIAEPQLTLLATAATTMPFVLTAILMADRHGHSPARRRVAGVIILCGLLGGLRILGLPLSLSLFLPVSFHHLPMIGIGGILAADLAIGLLQSVLVIAVMHQRTRSAPPPAIARILLALLTLVPLVLLQPRTPIVGDADRQQIAIIQTNLTPQARRQAIADGVLETLNASHRQLALTAAQLDADWIIWPEAATPGFLGTDWRGIDPSASHLRHGYTYHRPGHVDSEVRILTHNGRGDSESPRWGKHYPLPFAERNRIQAHQRQTSVPDIEPLEVLICSDATHPAAVDRAAAREPRVILNPASLAYLGSLPLPGLHQRSVHLQAARVGIAMIVVANAGPSAVLYPDGRSRVLVEAYTTGVARIALPNRYTSSHQSAGIPYGLIAIGFIALSGRQRRGMPTVDRQSGLPAWAIAGLAAVSIGITTGLQHRTLEALSAAVPSIRTPMTTDAIQSPGGNHRGSVALLARVFGIAADWRQVPTSTGMAMTWLCRRTGLVPMEPTTAPIQPPAFGLQRTATGLRAVRWRADHSPIAFDAATGEFLPIDANDPTIHWLMTTRTEQDCRSVIALE</sequence>
<proteinExistence type="predicted"/>
<organism evidence="2 3">
    <name type="scientific">Spiribacter curvatus</name>
    <dbReference type="NCBI Taxonomy" id="1335757"/>
    <lineage>
        <taxon>Bacteria</taxon>
        <taxon>Pseudomonadati</taxon>
        <taxon>Pseudomonadota</taxon>
        <taxon>Gammaproteobacteria</taxon>
        <taxon>Chromatiales</taxon>
        <taxon>Ectothiorhodospiraceae</taxon>
        <taxon>Spiribacter</taxon>
    </lineage>
</organism>
<gene>
    <name evidence="2" type="ORF">SPICUR_03965</name>
</gene>
<dbReference type="GO" id="GO:0016410">
    <property type="term" value="F:N-acyltransferase activity"/>
    <property type="evidence" value="ECO:0007669"/>
    <property type="project" value="InterPro"/>
</dbReference>
<keyword evidence="3" id="KW-1185">Reference proteome</keyword>